<gene>
    <name evidence="3" type="ORF">EVG20_g3028</name>
</gene>
<dbReference type="Proteomes" id="UP000298327">
    <property type="component" value="Unassembled WGS sequence"/>
</dbReference>
<keyword evidence="4" id="KW-1185">Reference proteome</keyword>
<comment type="caution">
    <text evidence="3">The sequence shown here is derived from an EMBL/GenBank/DDBJ whole genome shotgun (WGS) entry which is preliminary data.</text>
</comment>
<dbReference type="OrthoDB" id="9991317at2759"/>
<dbReference type="InterPro" id="IPR024983">
    <property type="entry name" value="CHAT_dom"/>
</dbReference>
<reference evidence="3 4" key="1">
    <citation type="submission" date="2019-02" db="EMBL/GenBank/DDBJ databases">
        <title>Genome sequencing of the rare red list fungi Dentipellis fragilis.</title>
        <authorList>
            <person name="Buettner E."/>
            <person name="Kellner H."/>
        </authorList>
    </citation>
    <scope>NUCLEOTIDE SEQUENCE [LARGE SCALE GENOMIC DNA]</scope>
    <source>
        <strain evidence="3 4">DSM 105465</strain>
    </source>
</reference>
<feature type="domain" description="CHAT" evidence="2">
    <location>
        <begin position="181"/>
        <end position="247"/>
    </location>
</feature>
<feature type="region of interest" description="Disordered" evidence="1">
    <location>
        <begin position="104"/>
        <end position="127"/>
    </location>
</feature>
<sequence>MIAFECIEAAAGFDKILSILWEAAVKPVLEALEFELPASGKPLLRIIWCPTGPLSFLPMHAAVLYNQIEAGHKVTDYAVCSTVTTLLQDPPLSSSTFDSLLAASQPNTRSKNATSSGGWNGSMDPRPPSTKFALRSAKVIGSISPATQYNKHPTEALESAFCIYDGSREPSDIIQESHAHAEFAFLSSACQTSTGDQTLSAEAVHLAAGMQMAGYRSAVAMMWSIKDADGPTVAGNFYRRMFDGEGRTVRGRHRHCTTRSSSCARRRGPTLASATNGSCNGYRSYTLGYTW</sequence>
<dbReference type="AlphaFoldDB" id="A0A4Y9Z551"/>
<proteinExistence type="predicted"/>
<feature type="compositionally biased region" description="Polar residues" evidence="1">
    <location>
        <begin position="104"/>
        <end position="117"/>
    </location>
</feature>
<evidence type="ECO:0000259" key="2">
    <source>
        <dbReference type="Pfam" id="PF12770"/>
    </source>
</evidence>
<dbReference type="STRING" id="205917.A0A4Y9Z551"/>
<accession>A0A4Y9Z551</accession>
<organism evidence="3 4">
    <name type="scientific">Dentipellis fragilis</name>
    <dbReference type="NCBI Taxonomy" id="205917"/>
    <lineage>
        <taxon>Eukaryota</taxon>
        <taxon>Fungi</taxon>
        <taxon>Dikarya</taxon>
        <taxon>Basidiomycota</taxon>
        <taxon>Agaricomycotina</taxon>
        <taxon>Agaricomycetes</taxon>
        <taxon>Russulales</taxon>
        <taxon>Hericiaceae</taxon>
        <taxon>Dentipellis</taxon>
    </lineage>
</organism>
<evidence type="ECO:0000313" key="3">
    <source>
        <dbReference type="EMBL" id="TFY69722.1"/>
    </source>
</evidence>
<dbReference type="Pfam" id="PF12770">
    <property type="entry name" value="CHAT"/>
    <property type="match status" value="1"/>
</dbReference>
<protein>
    <recommendedName>
        <fullName evidence="2">CHAT domain-containing protein</fullName>
    </recommendedName>
</protein>
<dbReference type="EMBL" id="SEOQ01000129">
    <property type="protein sequence ID" value="TFY69722.1"/>
    <property type="molecule type" value="Genomic_DNA"/>
</dbReference>
<evidence type="ECO:0000313" key="4">
    <source>
        <dbReference type="Proteomes" id="UP000298327"/>
    </source>
</evidence>
<name>A0A4Y9Z551_9AGAM</name>
<evidence type="ECO:0000256" key="1">
    <source>
        <dbReference type="SAM" id="MobiDB-lite"/>
    </source>
</evidence>